<comment type="function">
    <text evidence="5 6">Cell division inhibitor that blocks the formation of polar Z ring septums. Rapidly oscillates between the poles of the cell to destabilize FtsZ filaments that have formed before they mature into polar Z rings. Prevents FtsZ polymerization.</text>
</comment>
<evidence type="ECO:0000313" key="10">
    <source>
        <dbReference type="EMBL" id="GAA4899140.1"/>
    </source>
</evidence>
<keyword evidence="7" id="KW-0175">Coiled coil</keyword>
<proteinExistence type="inferred from homology"/>
<dbReference type="EMBL" id="BAABJZ010000101">
    <property type="protein sequence ID" value="GAA4899140.1"/>
    <property type="molecule type" value="Genomic_DNA"/>
</dbReference>
<keyword evidence="4 6" id="KW-0131">Cell cycle</keyword>
<comment type="caution">
    <text evidence="10">The sequence shown here is derived from an EMBL/GenBank/DDBJ whole genome shotgun (WGS) entry which is preliminary data.</text>
</comment>
<keyword evidence="3 6" id="KW-0717">Septation</keyword>
<dbReference type="Gene3D" id="3.30.70.260">
    <property type="match status" value="1"/>
</dbReference>
<evidence type="ECO:0000259" key="8">
    <source>
        <dbReference type="Pfam" id="PF03775"/>
    </source>
</evidence>
<feature type="domain" description="Septum formation inhibitor MinC C-terminal" evidence="8">
    <location>
        <begin position="113"/>
        <end position="211"/>
    </location>
</feature>
<feature type="domain" description="Septum formation inhibitor MinC N-terminal" evidence="9">
    <location>
        <begin position="6"/>
        <end position="68"/>
    </location>
</feature>
<dbReference type="InterPro" id="IPR005526">
    <property type="entry name" value="Septum_form_inhib_MinC_C"/>
</dbReference>
<dbReference type="HAMAP" id="MF_00267">
    <property type="entry name" value="MinC"/>
    <property type="match status" value="1"/>
</dbReference>
<dbReference type="NCBIfam" id="TIGR01222">
    <property type="entry name" value="minC"/>
    <property type="match status" value="1"/>
</dbReference>
<protein>
    <recommendedName>
        <fullName evidence="6">Probable septum site-determining protein MinC</fullName>
    </recommendedName>
</protein>
<dbReference type="Pfam" id="PF03775">
    <property type="entry name" value="MinC_C"/>
    <property type="match status" value="1"/>
</dbReference>
<dbReference type="Proteomes" id="UP001499988">
    <property type="component" value="Unassembled WGS sequence"/>
</dbReference>
<evidence type="ECO:0000256" key="3">
    <source>
        <dbReference type="ARBA" id="ARBA00023210"/>
    </source>
</evidence>
<dbReference type="InterPro" id="IPR016098">
    <property type="entry name" value="CAP/MinC_C"/>
</dbReference>
<evidence type="ECO:0000259" key="9">
    <source>
        <dbReference type="Pfam" id="PF05209"/>
    </source>
</evidence>
<evidence type="ECO:0000313" key="11">
    <source>
        <dbReference type="Proteomes" id="UP001499988"/>
    </source>
</evidence>
<evidence type="ECO:0000256" key="2">
    <source>
        <dbReference type="ARBA" id="ARBA00022618"/>
    </source>
</evidence>
<dbReference type="PANTHER" id="PTHR34108:SF1">
    <property type="entry name" value="SEPTUM SITE-DETERMINING PROTEIN MINC"/>
    <property type="match status" value="1"/>
</dbReference>
<name>A0ABP9FJB5_9GAMM</name>
<gene>
    <name evidence="6 10" type="primary">minC</name>
    <name evidence="10" type="ORF">GCM10023333_35850</name>
</gene>
<organism evidence="10 11">
    <name type="scientific">Ferrimonas pelagia</name>
    <dbReference type="NCBI Taxonomy" id="1177826"/>
    <lineage>
        <taxon>Bacteria</taxon>
        <taxon>Pseudomonadati</taxon>
        <taxon>Pseudomonadota</taxon>
        <taxon>Gammaproteobacteria</taxon>
        <taxon>Alteromonadales</taxon>
        <taxon>Ferrimonadaceae</taxon>
        <taxon>Ferrimonas</taxon>
    </lineage>
</organism>
<evidence type="ECO:0000256" key="5">
    <source>
        <dbReference type="ARBA" id="ARBA00025606"/>
    </source>
</evidence>
<dbReference type="InterPro" id="IPR013033">
    <property type="entry name" value="MinC"/>
</dbReference>
<keyword evidence="11" id="KW-1185">Reference proteome</keyword>
<dbReference type="Pfam" id="PF05209">
    <property type="entry name" value="MinC_N"/>
    <property type="match status" value="1"/>
</dbReference>
<feature type="coiled-coil region" evidence="7">
    <location>
        <begin position="18"/>
        <end position="45"/>
    </location>
</feature>
<sequence>MHTPAIEFKGGSFTLSILKLVGQTVDQLEQQLKQHVQKAPKLFSQMPVILDLSGLQPPLMPLEQILTTVRGNDLKPMALIDACEGYQQQAQENALPCLRPNRRANIQHSPLKVIDRPVRSGQQIYAQGGDLVVLAPVSNGAELVADGSIHVYGAMRGRAFAGATGNTDARIFCHDLQAELVAIAGHYHLSEHQDPTHWQKPTMIQLEHGRILHSALPCPQ</sequence>
<reference evidence="11" key="1">
    <citation type="journal article" date="2019" name="Int. J. Syst. Evol. Microbiol.">
        <title>The Global Catalogue of Microorganisms (GCM) 10K type strain sequencing project: providing services to taxonomists for standard genome sequencing and annotation.</title>
        <authorList>
            <consortium name="The Broad Institute Genomics Platform"/>
            <consortium name="The Broad Institute Genome Sequencing Center for Infectious Disease"/>
            <person name="Wu L."/>
            <person name="Ma J."/>
        </authorList>
    </citation>
    <scope>NUCLEOTIDE SEQUENCE [LARGE SCALE GENOMIC DNA]</scope>
    <source>
        <strain evidence="11">JCM 18401</strain>
    </source>
</reference>
<keyword evidence="2 6" id="KW-0132">Cell division</keyword>
<comment type="similarity">
    <text evidence="1 6">Belongs to the MinC family.</text>
</comment>
<comment type="subunit">
    <text evidence="6">Interacts with MinD and FtsZ.</text>
</comment>
<evidence type="ECO:0000256" key="4">
    <source>
        <dbReference type="ARBA" id="ARBA00023306"/>
    </source>
</evidence>
<evidence type="ECO:0000256" key="7">
    <source>
        <dbReference type="SAM" id="Coils"/>
    </source>
</evidence>
<evidence type="ECO:0000256" key="6">
    <source>
        <dbReference type="HAMAP-Rule" id="MF_00267"/>
    </source>
</evidence>
<accession>A0ABP9FJB5</accession>
<dbReference type="Gene3D" id="2.160.20.70">
    <property type="match status" value="1"/>
</dbReference>
<dbReference type="RefSeq" id="WP_345336847.1">
    <property type="nucleotide sequence ID" value="NZ_BAABJZ010000101.1"/>
</dbReference>
<dbReference type="InterPro" id="IPR007874">
    <property type="entry name" value="MinC_N"/>
</dbReference>
<dbReference type="InterPro" id="IPR036145">
    <property type="entry name" value="MinC_C_sf"/>
</dbReference>
<evidence type="ECO:0000256" key="1">
    <source>
        <dbReference type="ARBA" id="ARBA00006291"/>
    </source>
</evidence>
<dbReference type="PANTHER" id="PTHR34108">
    <property type="entry name" value="SEPTUM SITE-DETERMINING PROTEIN MINC"/>
    <property type="match status" value="1"/>
</dbReference>
<dbReference type="SUPFAM" id="SSF63848">
    <property type="entry name" value="Cell-division inhibitor MinC, C-terminal domain"/>
    <property type="match status" value="1"/>
</dbReference>